<gene>
    <name evidence="1" type="ORF">CUC44_07300</name>
</gene>
<dbReference type="InterPro" id="IPR018721">
    <property type="entry name" value="DUF2252"/>
</dbReference>
<dbReference type="InterPro" id="IPR011009">
    <property type="entry name" value="Kinase-like_dom_sf"/>
</dbReference>
<dbReference type="PANTHER" id="PTHR39441:SF1">
    <property type="entry name" value="DUF2252 DOMAIN-CONTAINING PROTEIN"/>
    <property type="match status" value="1"/>
</dbReference>
<evidence type="ECO:0000313" key="2">
    <source>
        <dbReference type="Proteomes" id="UP000232060"/>
    </source>
</evidence>
<dbReference type="SUPFAM" id="SSF56112">
    <property type="entry name" value="Protein kinase-like (PK-like)"/>
    <property type="match status" value="1"/>
</dbReference>
<dbReference type="OrthoDB" id="1491115at2"/>
<accession>A0A2M8HBE7</accession>
<organism evidence="1 2">
    <name type="scientific">Aeromonas lusitana</name>
    <dbReference type="NCBI Taxonomy" id="931529"/>
    <lineage>
        <taxon>Bacteria</taxon>
        <taxon>Pseudomonadati</taxon>
        <taxon>Pseudomonadota</taxon>
        <taxon>Gammaproteobacteria</taxon>
        <taxon>Aeromonadales</taxon>
        <taxon>Aeromonadaceae</taxon>
        <taxon>Aeromonas</taxon>
    </lineage>
</organism>
<reference evidence="1 2" key="1">
    <citation type="submission" date="2017-11" db="EMBL/GenBank/DDBJ databases">
        <title>Draft genome sequence of environmental isolate Aeromonas lusitania sp. nov. MDC 2473.</title>
        <authorList>
            <person name="Colston S.M."/>
            <person name="Navarro A."/>
            <person name="Martinez-Murcia A.J."/>
            <person name="Graf J."/>
        </authorList>
    </citation>
    <scope>NUCLEOTIDE SEQUENCE [LARGE SCALE GENOMIC DNA]</scope>
    <source>
        <strain evidence="1 2">MDC 2473</strain>
    </source>
</reference>
<comment type="caution">
    <text evidence="1">The sequence shown here is derived from an EMBL/GenBank/DDBJ whole genome shotgun (WGS) entry which is preliminary data.</text>
</comment>
<dbReference type="Pfam" id="PF10009">
    <property type="entry name" value="DUF2252"/>
    <property type="match status" value="1"/>
</dbReference>
<name>A0A2M8HBE7_9GAMM</name>
<dbReference type="PANTHER" id="PTHR39441">
    <property type="entry name" value="DUF2252 DOMAIN-CONTAINING PROTEIN"/>
    <property type="match status" value="1"/>
</dbReference>
<dbReference type="AlphaFoldDB" id="A0A2M8HBE7"/>
<evidence type="ECO:0000313" key="1">
    <source>
        <dbReference type="EMBL" id="PJC93865.1"/>
    </source>
</evidence>
<dbReference type="EMBL" id="PGCP01000010">
    <property type="protein sequence ID" value="PJC93865.1"/>
    <property type="molecule type" value="Genomic_DNA"/>
</dbReference>
<sequence length="470" mass="52337">MAKQSKSQAMLVHFTASRLSIEERFAAGKALREQVPRESHALLPDPAPERDPIAVLKAQALTRLQRLVPVRHARMQESPFAFLRGAAAIMAADLVATPRSGLMVQACGDMHVANIGLYASAERNLVMAINDFDETHLGPWEWDLKRLAASALVAAEYLGADPARQREAARMVAAGYRTKLREYGKMGFMQVWYDRIDQSAVLDAFSADAHKKVEASFAKARGRDHLQVLGKMTDLVDDQHRIRELHPFVIRETHTEDGEPVYDVLGELLEAYLASLPEDRRILLKRYRILDVVRKVVGVGSVGTRCWVILLSGADDDDPLFLQVKEAQPSVLAPYFTSEEDSGSQGRRVVRGQRMIQGSPDIFLGWCELRGRHFYVRQLRDMKGGIDITPGVVKPRHFVEYCQLCGWALALAHAKSGDAARIAGYMGKSEVMDEAIADFAEAYGERTREDHRLLLAAIARGDLPVASEAR</sequence>
<protein>
    <submittedName>
        <fullName evidence="1">DUF2252 domain-containing protein</fullName>
    </submittedName>
</protein>
<keyword evidence="2" id="KW-1185">Reference proteome</keyword>
<dbReference type="Proteomes" id="UP000232060">
    <property type="component" value="Unassembled WGS sequence"/>
</dbReference>
<proteinExistence type="predicted"/>
<dbReference type="RefSeq" id="WP_100859418.1">
    <property type="nucleotide sequence ID" value="NZ_PGCP01000010.1"/>
</dbReference>